<sequence>MSHWADASPDDDEAEESLVRPYTITHGRTASARDDLTLITVIATVARDERHGDRGLQPEHRTILRQCRTPVALAEVAAGLNLPVAVTKILVGDLIALDRVTARPPLAFADGQEPDMTLLQAVKDALLRL</sequence>
<comment type="caution">
    <text evidence="1">The sequence shown here is derived from an EMBL/GenBank/DDBJ whole genome shotgun (WGS) entry which is preliminary data.</text>
</comment>
<dbReference type="Pfam" id="PF05331">
    <property type="entry name" value="DUF742"/>
    <property type="match status" value="1"/>
</dbReference>
<dbReference type="AlphaFoldDB" id="A0A6B3BIP4"/>
<name>A0A6B3BIP4_9ACTN</name>
<protein>
    <submittedName>
        <fullName evidence="1">DUF742 domain-containing protein</fullName>
    </submittedName>
</protein>
<dbReference type="EMBL" id="JAAGLU010000005">
    <property type="protein sequence ID" value="NEC85630.1"/>
    <property type="molecule type" value="Genomic_DNA"/>
</dbReference>
<reference evidence="1" key="1">
    <citation type="submission" date="2020-01" db="EMBL/GenBank/DDBJ databases">
        <title>Insect and environment-associated Actinomycetes.</title>
        <authorList>
            <person name="Currrie C."/>
            <person name="Chevrette M."/>
            <person name="Carlson C."/>
            <person name="Stubbendieck R."/>
            <person name="Wendt-Pienkowski E."/>
        </authorList>
    </citation>
    <scope>NUCLEOTIDE SEQUENCE</scope>
    <source>
        <strain evidence="1">SID12501</strain>
    </source>
</reference>
<dbReference type="PANTHER" id="PTHR36221:SF1">
    <property type="entry name" value="DUF742 DOMAIN-CONTAINING PROTEIN"/>
    <property type="match status" value="1"/>
</dbReference>
<organism evidence="1">
    <name type="scientific">Streptomyces sp. SID12501</name>
    <dbReference type="NCBI Taxonomy" id="2706042"/>
    <lineage>
        <taxon>Bacteria</taxon>
        <taxon>Bacillati</taxon>
        <taxon>Actinomycetota</taxon>
        <taxon>Actinomycetes</taxon>
        <taxon>Kitasatosporales</taxon>
        <taxon>Streptomycetaceae</taxon>
        <taxon>Streptomyces</taxon>
    </lineage>
</organism>
<proteinExistence type="predicted"/>
<accession>A0A6B3BIP4</accession>
<evidence type="ECO:0000313" key="1">
    <source>
        <dbReference type="EMBL" id="NEC85630.1"/>
    </source>
</evidence>
<gene>
    <name evidence="1" type="ORF">G3I71_07255</name>
</gene>
<dbReference type="PANTHER" id="PTHR36221">
    <property type="entry name" value="DUF742 DOMAIN-CONTAINING PROTEIN"/>
    <property type="match status" value="1"/>
</dbReference>
<dbReference type="RefSeq" id="WP_164313083.1">
    <property type="nucleotide sequence ID" value="NZ_JAAGLU010000005.1"/>
</dbReference>
<dbReference type="InterPro" id="IPR007995">
    <property type="entry name" value="DUF742"/>
</dbReference>